<comment type="caution">
    <text evidence="2">The sequence shown here is derived from an EMBL/GenBank/DDBJ whole genome shotgun (WGS) entry which is preliminary data.</text>
</comment>
<evidence type="ECO:0000313" key="2">
    <source>
        <dbReference type="EMBL" id="HIZ62006.1"/>
    </source>
</evidence>
<dbReference type="SUPFAM" id="SSF52540">
    <property type="entry name" value="P-loop containing nucleoside triphosphate hydrolases"/>
    <property type="match status" value="1"/>
</dbReference>
<sequence>MGRILALQGGMAVGKTTVARFLAEQGVPVFPEDNSRPAARCRALGLDKRTREGYSKTQRLFIANEIERWQAAARHPLAVLDLGPQEIEFYTLHYPASIGQDWPVAEDLAPELAALRRCRVDRTLFLDASSAVLEARCRADATRDRGFFAHSTRCLLPAKRAWFAAREDVDFLATDGLPAAEVCRRALDWVRRCGAPAPR</sequence>
<feature type="domain" description="NadR/Ttd14 AAA" evidence="1">
    <location>
        <begin position="6"/>
        <end position="146"/>
    </location>
</feature>
<gene>
    <name evidence="2" type="ORF">H9724_04460</name>
</gene>
<dbReference type="Proteomes" id="UP000824105">
    <property type="component" value="Unassembled WGS sequence"/>
</dbReference>
<protein>
    <submittedName>
        <fullName evidence="2">AAA family ATPase</fullName>
    </submittedName>
</protein>
<organism evidence="2 3">
    <name type="scientific">Candidatus Gemmiger avistercoris</name>
    <dbReference type="NCBI Taxonomy" id="2838606"/>
    <lineage>
        <taxon>Bacteria</taxon>
        <taxon>Bacillati</taxon>
        <taxon>Bacillota</taxon>
        <taxon>Clostridia</taxon>
        <taxon>Eubacteriales</taxon>
        <taxon>Gemmiger</taxon>
    </lineage>
</organism>
<dbReference type="InterPro" id="IPR038727">
    <property type="entry name" value="NadR/Ttd14_AAA_dom"/>
</dbReference>
<reference evidence="2" key="1">
    <citation type="journal article" date="2021" name="PeerJ">
        <title>Extensive microbial diversity within the chicken gut microbiome revealed by metagenomics and culture.</title>
        <authorList>
            <person name="Gilroy R."/>
            <person name="Ravi A."/>
            <person name="Getino M."/>
            <person name="Pursley I."/>
            <person name="Horton D.L."/>
            <person name="Alikhan N.F."/>
            <person name="Baker D."/>
            <person name="Gharbi K."/>
            <person name="Hall N."/>
            <person name="Watson M."/>
            <person name="Adriaenssens E.M."/>
            <person name="Foster-Nyarko E."/>
            <person name="Jarju S."/>
            <person name="Secka A."/>
            <person name="Antonio M."/>
            <person name="Oren A."/>
            <person name="Chaudhuri R.R."/>
            <person name="La Ragione R."/>
            <person name="Hildebrand F."/>
            <person name="Pallen M.J."/>
        </authorList>
    </citation>
    <scope>NUCLEOTIDE SEQUENCE</scope>
    <source>
        <strain evidence="2">CHK188-11489</strain>
    </source>
</reference>
<evidence type="ECO:0000259" key="1">
    <source>
        <dbReference type="Pfam" id="PF13521"/>
    </source>
</evidence>
<dbReference type="InterPro" id="IPR027417">
    <property type="entry name" value="P-loop_NTPase"/>
</dbReference>
<dbReference type="Gene3D" id="3.40.50.300">
    <property type="entry name" value="P-loop containing nucleotide triphosphate hydrolases"/>
    <property type="match status" value="1"/>
</dbReference>
<dbReference type="Pfam" id="PF13521">
    <property type="entry name" value="AAA_28"/>
    <property type="match status" value="1"/>
</dbReference>
<reference evidence="2" key="2">
    <citation type="submission" date="2021-04" db="EMBL/GenBank/DDBJ databases">
        <authorList>
            <person name="Gilroy R."/>
        </authorList>
    </citation>
    <scope>NUCLEOTIDE SEQUENCE</scope>
    <source>
        <strain evidence="2">CHK188-11489</strain>
    </source>
</reference>
<proteinExistence type="predicted"/>
<dbReference type="EMBL" id="DXBF01000038">
    <property type="protein sequence ID" value="HIZ62006.1"/>
    <property type="molecule type" value="Genomic_DNA"/>
</dbReference>
<evidence type="ECO:0000313" key="3">
    <source>
        <dbReference type="Proteomes" id="UP000824105"/>
    </source>
</evidence>
<dbReference type="AlphaFoldDB" id="A0A9D2FK49"/>
<accession>A0A9D2FK49</accession>
<name>A0A9D2FK49_9FIRM</name>